<reference evidence="1" key="1">
    <citation type="journal article" date="2015" name="Nature">
        <title>Complex archaea that bridge the gap between prokaryotes and eukaryotes.</title>
        <authorList>
            <person name="Spang A."/>
            <person name="Saw J.H."/>
            <person name="Jorgensen S.L."/>
            <person name="Zaremba-Niedzwiedzka K."/>
            <person name="Martijn J."/>
            <person name="Lind A.E."/>
            <person name="van Eijk R."/>
            <person name="Schleper C."/>
            <person name="Guy L."/>
            <person name="Ettema T.J."/>
        </authorList>
    </citation>
    <scope>NUCLEOTIDE SEQUENCE</scope>
</reference>
<organism evidence="1">
    <name type="scientific">marine sediment metagenome</name>
    <dbReference type="NCBI Taxonomy" id="412755"/>
    <lineage>
        <taxon>unclassified sequences</taxon>
        <taxon>metagenomes</taxon>
        <taxon>ecological metagenomes</taxon>
    </lineage>
</organism>
<accession>A0A0F9NVB0</accession>
<name>A0A0F9NVB0_9ZZZZ</name>
<proteinExistence type="predicted"/>
<gene>
    <name evidence="1" type="ORF">LCGC14_1291050</name>
</gene>
<evidence type="ECO:0000313" key="1">
    <source>
        <dbReference type="EMBL" id="KKM85237.1"/>
    </source>
</evidence>
<sequence>MEFDKDGFIVNQNIQKIIRFKETNGFYYPDLEQEEIKKDIEKQMFGDNKKKTFNLIFKLKQKRNKSS</sequence>
<dbReference type="AlphaFoldDB" id="A0A0F9NVB0"/>
<dbReference type="EMBL" id="LAZR01007442">
    <property type="protein sequence ID" value="KKM85237.1"/>
    <property type="molecule type" value="Genomic_DNA"/>
</dbReference>
<protein>
    <submittedName>
        <fullName evidence="1">Uncharacterized protein</fullName>
    </submittedName>
</protein>
<comment type="caution">
    <text evidence="1">The sequence shown here is derived from an EMBL/GenBank/DDBJ whole genome shotgun (WGS) entry which is preliminary data.</text>
</comment>